<evidence type="ECO:0000256" key="2">
    <source>
        <dbReference type="ARBA" id="ARBA00022980"/>
    </source>
</evidence>
<reference evidence="6 7" key="1">
    <citation type="journal article" date="2015" name="Nature">
        <title>rRNA introns, odd ribosomes, and small enigmatic genomes across a large radiation of phyla.</title>
        <authorList>
            <person name="Brown C.T."/>
            <person name="Hug L.A."/>
            <person name="Thomas B.C."/>
            <person name="Sharon I."/>
            <person name="Castelle C.J."/>
            <person name="Singh A."/>
            <person name="Wilkins M.J."/>
            <person name="Williams K.H."/>
            <person name="Banfield J.F."/>
        </authorList>
    </citation>
    <scope>NUCLEOTIDE SEQUENCE [LARGE SCALE GENOMIC DNA]</scope>
</reference>
<gene>
    <name evidence="4" type="primary">rpsJ</name>
    <name evidence="6" type="ORF">UX85_C0001G0107</name>
</gene>
<dbReference type="Proteomes" id="UP000033860">
    <property type="component" value="Unassembled WGS sequence"/>
</dbReference>
<dbReference type="InterPro" id="IPR001848">
    <property type="entry name" value="Ribosomal_uS10"/>
</dbReference>
<dbReference type="HAMAP" id="MF_00508">
    <property type="entry name" value="Ribosomal_uS10"/>
    <property type="match status" value="1"/>
</dbReference>
<dbReference type="NCBIfam" id="NF001861">
    <property type="entry name" value="PRK00596.1"/>
    <property type="match status" value="1"/>
</dbReference>
<comment type="similarity">
    <text evidence="1 4">Belongs to the universal ribosomal protein uS10 family.</text>
</comment>
<dbReference type="GO" id="GO:0005840">
    <property type="term" value="C:ribosome"/>
    <property type="evidence" value="ECO:0007669"/>
    <property type="project" value="UniProtKB-KW"/>
</dbReference>
<evidence type="ECO:0000313" key="7">
    <source>
        <dbReference type="Proteomes" id="UP000033860"/>
    </source>
</evidence>
<dbReference type="Pfam" id="PF00338">
    <property type="entry name" value="Ribosomal_S10"/>
    <property type="match status" value="1"/>
</dbReference>
<evidence type="ECO:0000256" key="1">
    <source>
        <dbReference type="ARBA" id="ARBA00007102"/>
    </source>
</evidence>
<dbReference type="Gene3D" id="3.30.70.600">
    <property type="entry name" value="Ribosomal protein S10 domain"/>
    <property type="match status" value="1"/>
</dbReference>
<dbReference type="SMART" id="SM01403">
    <property type="entry name" value="Ribosomal_S10"/>
    <property type="match status" value="1"/>
</dbReference>
<dbReference type="GO" id="GO:0006412">
    <property type="term" value="P:translation"/>
    <property type="evidence" value="ECO:0007669"/>
    <property type="project" value="UniProtKB-UniRule"/>
</dbReference>
<organism evidence="6 7">
    <name type="scientific">Candidatus Beckwithbacteria bacterium GW2011_GWB1_47_15</name>
    <dbReference type="NCBI Taxonomy" id="1618371"/>
    <lineage>
        <taxon>Bacteria</taxon>
        <taxon>Candidatus Beckwithiibacteriota</taxon>
    </lineage>
</organism>
<dbReference type="GO" id="GO:1990904">
    <property type="term" value="C:ribonucleoprotein complex"/>
    <property type="evidence" value="ECO:0007669"/>
    <property type="project" value="UniProtKB-KW"/>
</dbReference>
<dbReference type="InterPro" id="IPR027486">
    <property type="entry name" value="Ribosomal_uS10_dom"/>
</dbReference>
<evidence type="ECO:0000313" key="6">
    <source>
        <dbReference type="EMBL" id="KKU61893.1"/>
    </source>
</evidence>
<dbReference type="FunFam" id="3.30.70.600:FF:000003">
    <property type="entry name" value="30S ribosomal protein S10"/>
    <property type="match status" value="1"/>
</dbReference>
<dbReference type="EMBL" id="LCNT01000001">
    <property type="protein sequence ID" value="KKU61893.1"/>
    <property type="molecule type" value="Genomic_DNA"/>
</dbReference>
<comment type="caution">
    <text evidence="6">The sequence shown here is derived from an EMBL/GenBank/DDBJ whole genome shotgun (WGS) entry which is preliminary data.</text>
</comment>
<accession>A0A0G1U6N6</accession>
<dbReference type="PRINTS" id="PR00971">
    <property type="entry name" value="RIBOSOMALS10"/>
</dbReference>
<dbReference type="PROSITE" id="PS00361">
    <property type="entry name" value="RIBOSOMAL_S10"/>
    <property type="match status" value="1"/>
</dbReference>
<dbReference type="InterPro" id="IPR036838">
    <property type="entry name" value="Ribosomal_uS10_dom_sf"/>
</dbReference>
<dbReference type="InterPro" id="IPR018268">
    <property type="entry name" value="Ribosomal_uS10_CS"/>
</dbReference>
<dbReference type="NCBIfam" id="TIGR01049">
    <property type="entry name" value="rpsJ_bact"/>
    <property type="match status" value="1"/>
</dbReference>
<dbReference type="GO" id="GO:0003735">
    <property type="term" value="F:structural constituent of ribosome"/>
    <property type="evidence" value="ECO:0007669"/>
    <property type="project" value="InterPro"/>
</dbReference>
<proteinExistence type="inferred from homology"/>
<comment type="subunit">
    <text evidence="4">Part of the 30S ribosomal subunit.</text>
</comment>
<keyword evidence="3 4" id="KW-0687">Ribonucleoprotein</keyword>
<name>A0A0G1U6N6_9BACT</name>
<keyword evidence="2 4" id="KW-0689">Ribosomal protein</keyword>
<dbReference type="PANTHER" id="PTHR11700">
    <property type="entry name" value="30S RIBOSOMAL PROTEIN S10 FAMILY MEMBER"/>
    <property type="match status" value="1"/>
</dbReference>
<sequence length="102" mass="11464">MPKGRIRIKLKSYDHRIIDECCQKILDTALSTGAKIVGPVPLPTKRKLLTVTTSPHVDKDAREHFEVLTHKRLVDIIDATDKTIDSLMHLELPAGVGIEIRM</sequence>
<evidence type="ECO:0000259" key="5">
    <source>
        <dbReference type="SMART" id="SM01403"/>
    </source>
</evidence>
<dbReference type="PATRIC" id="fig|1618371.3.peg.108"/>
<feature type="domain" description="Small ribosomal subunit protein uS10" evidence="5">
    <location>
        <begin position="7"/>
        <end position="101"/>
    </location>
</feature>
<dbReference type="SUPFAM" id="SSF54999">
    <property type="entry name" value="Ribosomal protein S10"/>
    <property type="match status" value="1"/>
</dbReference>
<protein>
    <recommendedName>
        <fullName evidence="4">Small ribosomal subunit protein uS10</fullName>
    </recommendedName>
</protein>
<evidence type="ECO:0000256" key="4">
    <source>
        <dbReference type="HAMAP-Rule" id="MF_00508"/>
    </source>
</evidence>
<dbReference type="GO" id="GO:0000049">
    <property type="term" value="F:tRNA binding"/>
    <property type="evidence" value="ECO:0007669"/>
    <property type="project" value="UniProtKB-UniRule"/>
</dbReference>
<dbReference type="AlphaFoldDB" id="A0A0G1U6N6"/>
<evidence type="ECO:0000256" key="3">
    <source>
        <dbReference type="ARBA" id="ARBA00023274"/>
    </source>
</evidence>
<comment type="function">
    <text evidence="4">Involved in the binding of tRNA to the ribosomes.</text>
</comment>